<dbReference type="Gene3D" id="3.40.50.300">
    <property type="entry name" value="P-loop containing nucleotide triphosphate hydrolases"/>
    <property type="match status" value="1"/>
</dbReference>
<organism evidence="2 3">
    <name type="scientific">Cryomorpha ignava</name>
    <dbReference type="NCBI Taxonomy" id="101383"/>
    <lineage>
        <taxon>Bacteria</taxon>
        <taxon>Pseudomonadati</taxon>
        <taxon>Bacteroidota</taxon>
        <taxon>Flavobacteriia</taxon>
        <taxon>Flavobacteriales</taxon>
        <taxon>Cryomorphaceae</taxon>
        <taxon>Cryomorpha</taxon>
    </lineage>
</organism>
<comment type="caution">
    <text evidence="2">The sequence shown here is derived from an EMBL/GenBank/DDBJ whole genome shotgun (WGS) entry which is preliminary data.</text>
</comment>
<dbReference type="PANTHER" id="PTHR10285">
    <property type="entry name" value="URIDINE KINASE"/>
    <property type="match status" value="1"/>
</dbReference>
<dbReference type="InterPro" id="IPR006083">
    <property type="entry name" value="PRK/URK"/>
</dbReference>
<dbReference type="PRINTS" id="PR00988">
    <property type="entry name" value="URIDINKINASE"/>
</dbReference>
<accession>A0A7K3WK23</accession>
<dbReference type="EMBL" id="JAAGVY010000001">
    <property type="protein sequence ID" value="NEN22000.1"/>
    <property type="molecule type" value="Genomic_DNA"/>
</dbReference>
<dbReference type="GO" id="GO:0016301">
    <property type="term" value="F:kinase activity"/>
    <property type="evidence" value="ECO:0007669"/>
    <property type="project" value="InterPro"/>
</dbReference>
<evidence type="ECO:0000259" key="1">
    <source>
        <dbReference type="Pfam" id="PF00485"/>
    </source>
</evidence>
<dbReference type="InterPro" id="IPR027417">
    <property type="entry name" value="P-loop_NTPase"/>
</dbReference>
<dbReference type="AlphaFoldDB" id="A0A7K3WK23"/>
<evidence type="ECO:0000313" key="3">
    <source>
        <dbReference type="Proteomes" id="UP000486602"/>
    </source>
</evidence>
<dbReference type="GO" id="GO:0005524">
    <property type="term" value="F:ATP binding"/>
    <property type="evidence" value="ECO:0007669"/>
    <property type="project" value="InterPro"/>
</dbReference>
<name>A0A7K3WK23_9FLAO</name>
<reference evidence="2 3" key="1">
    <citation type="submission" date="2020-02" db="EMBL/GenBank/DDBJ databases">
        <title>Out from the shadows clarifying the taxonomy of the family Cryomorphaceae and related taxa by utilizing the GTDB taxonomic framework.</title>
        <authorList>
            <person name="Bowman J.P."/>
        </authorList>
    </citation>
    <scope>NUCLEOTIDE SEQUENCE [LARGE SCALE GENOMIC DNA]</scope>
    <source>
        <strain evidence="2 3">QSSC 1-22</strain>
    </source>
</reference>
<feature type="domain" description="Phosphoribulokinase/uridine kinase" evidence="1">
    <location>
        <begin position="11"/>
        <end position="187"/>
    </location>
</feature>
<proteinExistence type="predicted"/>
<sequence length="208" mass="24081">MPKKSNSTYLVGIAGGSASGKSSILKELLNHFHPEDISFVTQDNYYLDRLKQAVDEKGEVNFDLPTAIDREALVNDVEALLKGETVIRKEYTFNNPKVIPEYVEVKPAKILIVEGLFVFHFSELAQRLDLRVYIDARDDVKLLRRLKRDALERGYSESDVRYRWENHVKPCYKSYLRPYRDHCDVVLTNNVHYIKGLNVLVNHLKTLV</sequence>
<dbReference type="SUPFAM" id="SSF52540">
    <property type="entry name" value="P-loop containing nucleoside triphosphate hydrolases"/>
    <property type="match status" value="1"/>
</dbReference>
<dbReference type="RefSeq" id="WP_163282719.1">
    <property type="nucleotide sequence ID" value="NZ_JAAGVY010000001.1"/>
</dbReference>
<keyword evidence="3" id="KW-1185">Reference proteome</keyword>
<dbReference type="Pfam" id="PF00485">
    <property type="entry name" value="PRK"/>
    <property type="match status" value="1"/>
</dbReference>
<dbReference type="Proteomes" id="UP000486602">
    <property type="component" value="Unassembled WGS sequence"/>
</dbReference>
<protein>
    <submittedName>
        <fullName evidence="2">AAA family ATPase</fullName>
    </submittedName>
</protein>
<gene>
    <name evidence="2" type="ORF">G3O08_00590</name>
</gene>
<evidence type="ECO:0000313" key="2">
    <source>
        <dbReference type="EMBL" id="NEN22000.1"/>
    </source>
</evidence>